<keyword evidence="5 7" id="KW-1133">Transmembrane helix</keyword>
<evidence type="ECO:0000256" key="2">
    <source>
        <dbReference type="ARBA" id="ARBA00008017"/>
    </source>
</evidence>
<dbReference type="Gene3D" id="1.10.287.1260">
    <property type="match status" value="1"/>
</dbReference>
<dbReference type="Gene3D" id="2.30.30.60">
    <property type="match status" value="1"/>
</dbReference>
<dbReference type="GO" id="GO:0008381">
    <property type="term" value="F:mechanosensitive monoatomic ion channel activity"/>
    <property type="evidence" value="ECO:0007669"/>
    <property type="project" value="UniProtKB-ARBA"/>
</dbReference>
<gene>
    <name evidence="9" type="ORF">LPC04_03025</name>
</gene>
<evidence type="ECO:0000313" key="9">
    <source>
        <dbReference type="EMBL" id="MCK9684675.1"/>
    </source>
</evidence>
<dbReference type="GO" id="GO:0005886">
    <property type="term" value="C:plasma membrane"/>
    <property type="evidence" value="ECO:0007669"/>
    <property type="project" value="UniProtKB-SubCell"/>
</dbReference>
<dbReference type="SUPFAM" id="SSF82689">
    <property type="entry name" value="Mechanosensitive channel protein MscS (YggB), C-terminal domain"/>
    <property type="match status" value="1"/>
</dbReference>
<dbReference type="InterPro" id="IPR010920">
    <property type="entry name" value="LSM_dom_sf"/>
</dbReference>
<evidence type="ECO:0000256" key="5">
    <source>
        <dbReference type="ARBA" id="ARBA00022989"/>
    </source>
</evidence>
<dbReference type="InterPro" id="IPR006685">
    <property type="entry name" value="MscS_channel_2nd"/>
</dbReference>
<keyword evidence="6 7" id="KW-0472">Membrane</keyword>
<dbReference type="PANTHER" id="PTHR30347:SF1">
    <property type="entry name" value="MECHANOSENSITIVE CHANNEL MSCK"/>
    <property type="match status" value="1"/>
</dbReference>
<reference evidence="9" key="1">
    <citation type="submission" date="2021-11" db="EMBL/GenBank/DDBJ databases">
        <title>BS-T2-15 a new species belonging to the Comamonadaceae family isolated from the soil of a French oak forest.</title>
        <authorList>
            <person name="Mieszkin S."/>
            <person name="Alain K."/>
        </authorList>
    </citation>
    <scope>NUCLEOTIDE SEQUENCE</scope>
    <source>
        <strain evidence="9">BS-T2-15</strain>
    </source>
</reference>
<evidence type="ECO:0000256" key="3">
    <source>
        <dbReference type="ARBA" id="ARBA00022475"/>
    </source>
</evidence>
<dbReference type="InterPro" id="IPR052702">
    <property type="entry name" value="MscS-like_channel"/>
</dbReference>
<dbReference type="SUPFAM" id="SSF82861">
    <property type="entry name" value="Mechanosensitive channel protein MscS (YggB), transmembrane region"/>
    <property type="match status" value="1"/>
</dbReference>
<evidence type="ECO:0000256" key="6">
    <source>
        <dbReference type="ARBA" id="ARBA00023136"/>
    </source>
</evidence>
<feature type="transmembrane region" description="Helical" evidence="7">
    <location>
        <begin position="25"/>
        <end position="47"/>
    </location>
</feature>
<dbReference type="Gene3D" id="3.30.70.100">
    <property type="match status" value="1"/>
</dbReference>
<dbReference type="InterPro" id="IPR011066">
    <property type="entry name" value="MscS_channel_C_sf"/>
</dbReference>
<keyword evidence="10" id="KW-1185">Reference proteome</keyword>
<organism evidence="9 10">
    <name type="scientific">Scleromatobacter humisilvae</name>
    <dbReference type="NCBI Taxonomy" id="2897159"/>
    <lineage>
        <taxon>Bacteria</taxon>
        <taxon>Pseudomonadati</taxon>
        <taxon>Pseudomonadota</taxon>
        <taxon>Betaproteobacteria</taxon>
        <taxon>Burkholderiales</taxon>
        <taxon>Sphaerotilaceae</taxon>
        <taxon>Scleromatobacter</taxon>
    </lineage>
</organism>
<dbReference type="SUPFAM" id="SSF50182">
    <property type="entry name" value="Sm-like ribonucleoproteins"/>
    <property type="match status" value="1"/>
</dbReference>
<comment type="caution">
    <text evidence="9">The sequence shown here is derived from an EMBL/GenBank/DDBJ whole genome shotgun (WGS) entry which is preliminary data.</text>
</comment>
<evidence type="ECO:0000259" key="8">
    <source>
        <dbReference type="Pfam" id="PF00924"/>
    </source>
</evidence>
<dbReference type="RefSeq" id="WP_275680702.1">
    <property type="nucleotide sequence ID" value="NZ_JAJLJH010000001.1"/>
</dbReference>
<keyword evidence="3" id="KW-1003">Cell membrane</keyword>
<dbReference type="Pfam" id="PF00924">
    <property type="entry name" value="MS_channel_2nd"/>
    <property type="match status" value="1"/>
</dbReference>
<feature type="transmembrane region" description="Helical" evidence="7">
    <location>
        <begin position="93"/>
        <end position="126"/>
    </location>
</feature>
<evidence type="ECO:0000256" key="4">
    <source>
        <dbReference type="ARBA" id="ARBA00022692"/>
    </source>
</evidence>
<dbReference type="InterPro" id="IPR011014">
    <property type="entry name" value="MscS_channel_TM-2"/>
</dbReference>
<accession>A0A9X1YFT0</accession>
<comment type="subcellular location">
    <subcellularLocation>
        <location evidence="1">Cell membrane</location>
        <topology evidence="1">Multi-pass membrane protein</topology>
    </subcellularLocation>
</comment>
<dbReference type="InterPro" id="IPR023408">
    <property type="entry name" value="MscS_beta-dom_sf"/>
</dbReference>
<feature type="domain" description="Mechanosensitive ion channel MscS" evidence="8">
    <location>
        <begin position="113"/>
        <end position="179"/>
    </location>
</feature>
<protein>
    <submittedName>
        <fullName evidence="9">Mechanosensitive ion channel</fullName>
    </submittedName>
</protein>
<name>A0A9X1YFT0_9BURK</name>
<proteinExistence type="inferred from homology"/>
<evidence type="ECO:0000256" key="1">
    <source>
        <dbReference type="ARBA" id="ARBA00004651"/>
    </source>
</evidence>
<dbReference type="AlphaFoldDB" id="A0A9X1YFT0"/>
<dbReference type="Proteomes" id="UP001139353">
    <property type="component" value="Unassembled WGS sequence"/>
</dbReference>
<sequence>MDWSNFTHTLAAYNVDLFSIGKSEITVFTLVKLTISALVLWLVAGRFSRWTLNRLLGRTHMQEGQRLAIAGLVHYAVLIFGAVVILQNAGIELTAFAIVGSALGVGVGFGLQNIISNFISGLIVLLERPIEIGDRIEVAGVEGVVKEVGARRTTVVTPDQVAILVPNQSFITSNVTNYSYLRQTVRLRVPVPIAGGQDVRRVETLLLEAAQQAGLLADPKPEVAITSVAASAIVLELWAWYDGKQFARSAILSRAYYAIVDTLARNEIKLAS</sequence>
<comment type="similarity">
    <text evidence="2">Belongs to the MscS (TC 1.A.23) family.</text>
</comment>
<keyword evidence="4 7" id="KW-0812">Transmembrane</keyword>
<evidence type="ECO:0000256" key="7">
    <source>
        <dbReference type="SAM" id="Phobius"/>
    </source>
</evidence>
<feature type="transmembrane region" description="Helical" evidence="7">
    <location>
        <begin position="67"/>
        <end position="87"/>
    </location>
</feature>
<dbReference type="PANTHER" id="PTHR30347">
    <property type="entry name" value="POTASSIUM CHANNEL RELATED"/>
    <property type="match status" value="1"/>
</dbReference>
<dbReference type="EMBL" id="JAJLJH010000001">
    <property type="protein sequence ID" value="MCK9684675.1"/>
    <property type="molecule type" value="Genomic_DNA"/>
</dbReference>
<evidence type="ECO:0000313" key="10">
    <source>
        <dbReference type="Proteomes" id="UP001139353"/>
    </source>
</evidence>